<feature type="transmembrane region" description="Helical" evidence="9">
    <location>
        <begin position="15"/>
        <end position="34"/>
    </location>
</feature>
<accession>A0A1G7DE39</accession>
<feature type="transmembrane region" description="Helical" evidence="9">
    <location>
        <begin position="55"/>
        <end position="72"/>
    </location>
</feature>
<dbReference type="STRING" id="57664.SAMN05661003_11319"/>
<keyword evidence="4" id="KW-0997">Cell inner membrane</keyword>
<feature type="transmembrane region" description="Helical" evidence="9">
    <location>
        <begin position="92"/>
        <end position="119"/>
    </location>
</feature>
<dbReference type="AlphaFoldDB" id="A0A1G7DE39"/>
<keyword evidence="5 9" id="KW-0812">Transmembrane</keyword>
<dbReference type="RefSeq" id="WP_092079384.1">
    <property type="nucleotide sequence ID" value="NZ_FNAQ01000013.1"/>
</dbReference>
<feature type="transmembrane region" description="Helical" evidence="9">
    <location>
        <begin position="126"/>
        <end position="148"/>
    </location>
</feature>
<keyword evidence="3" id="KW-1003">Cell membrane</keyword>
<feature type="transmembrane region" description="Helical" evidence="9">
    <location>
        <begin position="353"/>
        <end position="378"/>
    </location>
</feature>
<feature type="transmembrane region" description="Helical" evidence="9">
    <location>
        <begin position="212"/>
        <end position="232"/>
    </location>
</feature>
<comment type="subcellular location">
    <subcellularLocation>
        <location evidence="1">Cell inner membrane</location>
        <topology evidence="1">Multi-pass membrane protein</topology>
    </subcellularLocation>
</comment>
<evidence type="ECO:0000256" key="2">
    <source>
        <dbReference type="ARBA" id="ARBA00022448"/>
    </source>
</evidence>
<feature type="transmembrane region" description="Helical" evidence="9">
    <location>
        <begin position="287"/>
        <end position="310"/>
    </location>
</feature>
<organism evidence="10 11">
    <name type="scientific">Desulfuromonas thiophila</name>
    <dbReference type="NCBI Taxonomy" id="57664"/>
    <lineage>
        <taxon>Bacteria</taxon>
        <taxon>Pseudomonadati</taxon>
        <taxon>Thermodesulfobacteriota</taxon>
        <taxon>Desulfuromonadia</taxon>
        <taxon>Desulfuromonadales</taxon>
        <taxon>Desulfuromonadaceae</taxon>
        <taxon>Desulfuromonas</taxon>
    </lineage>
</organism>
<keyword evidence="2" id="KW-0813">Transport</keyword>
<evidence type="ECO:0000256" key="6">
    <source>
        <dbReference type="ARBA" id="ARBA00022989"/>
    </source>
</evidence>
<dbReference type="GO" id="GO:0005886">
    <property type="term" value="C:plasma membrane"/>
    <property type="evidence" value="ECO:0007669"/>
    <property type="project" value="UniProtKB-SubCell"/>
</dbReference>
<evidence type="ECO:0000313" key="10">
    <source>
        <dbReference type="EMBL" id="SDE49280.1"/>
    </source>
</evidence>
<gene>
    <name evidence="10" type="ORF">SAMN05661003_11319</name>
</gene>
<evidence type="ECO:0000256" key="4">
    <source>
        <dbReference type="ARBA" id="ARBA00022519"/>
    </source>
</evidence>
<keyword evidence="7 9" id="KW-0472">Membrane</keyword>
<dbReference type="EMBL" id="FNAQ01000013">
    <property type="protein sequence ID" value="SDE49280.1"/>
    <property type="molecule type" value="Genomic_DNA"/>
</dbReference>
<dbReference type="PANTHER" id="PTHR30574">
    <property type="entry name" value="INNER MEMBRANE PROTEIN YEDE"/>
    <property type="match status" value="1"/>
</dbReference>
<dbReference type="OrthoDB" id="9794165at2"/>
<name>A0A1G7DE39_9BACT</name>
<evidence type="ECO:0000256" key="3">
    <source>
        <dbReference type="ARBA" id="ARBA00022475"/>
    </source>
</evidence>
<reference evidence="11" key="1">
    <citation type="submission" date="2016-10" db="EMBL/GenBank/DDBJ databases">
        <authorList>
            <person name="Varghese N."/>
            <person name="Submissions S."/>
        </authorList>
    </citation>
    <scope>NUCLEOTIDE SEQUENCE [LARGE SCALE GENOMIC DNA]</scope>
    <source>
        <strain evidence="11">DSM 8987</strain>
    </source>
</reference>
<feature type="transmembrane region" description="Helical" evidence="9">
    <location>
        <begin position="168"/>
        <end position="191"/>
    </location>
</feature>
<sequence>MTSAPVTAPLLPLSAPLLLVLLVSLAVALVAGFLMHRSDYCLTGMVRDLFLFRRAGLLPVLLLQIGATMLLLELARLGGLWSGAAFITVKPLLLTSLIGGALFGFGSVLCGSCVVGCLYKMATGSLLNFVAFLAMVAGATLYAEFAPWWEGLTAGWPHLPYKTLPELLQWPVASLVWPLMVLLTLALWRYGRQRGFHRRCAARGFIQPWRTALAWAGLTVLLCLLVGMPMGITSSYVKLGLSVEQLLLPDHVAALDYGQRLRLEYVAPLLNPQSLKLAGRLGPGWDALALLQAPLVLGIVLGSAFSAWRLGEWRLVWRVPAWQYALVLAGGLLTGLAARMGPGCNVHYLLGDLPILGLNALLFVLGLLPGAAAGALVLRQLLTHFAAGDRGNP</sequence>
<keyword evidence="6 9" id="KW-1133">Transmembrane helix</keyword>
<evidence type="ECO:0000313" key="11">
    <source>
        <dbReference type="Proteomes" id="UP000243205"/>
    </source>
</evidence>
<evidence type="ECO:0000256" key="9">
    <source>
        <dbReference type="SAM" id="Phobius"/>
    </source>
</evidence>
<keyword evidence="11" id="KW-1185">Reference proteome</keyword>
<dbReference type="PANTHER" id="PTHR30574:SF1">
    <property type="entry name" value="SULPHUR TRANSPORT DOMAIN-CONTAINING PROTEIN"/>
    <property type="match status" value="1"/>
</dbReference>
<proteinExistence type="inferred from homology"/>
<evidence type="ECO:0000256" key="7">
    <source>
        <dbReference type="ARBA" id="ARBA00023136"/>
    </source>
</evidence>
<dbReference type="Proteomes" id="UP000243205">
    <property type="component" value="Unassembled WGS sequence"/>
</dbReference>
<comment type="similarity">
    <text evidence="8">Belongs to the TsuA/YedE (TC 9.B.102) family.</text>
</comment>
<evidence type="ECO:0000256" key="8">
    <source>
        <dbReference type="ARBA" id="ARBA00035655"/>
    </source>
</evidence>
<evidence type="ECO:0000256" key="5">
    <source>
        <dbReference type="ARBA" id="ARBA00022692"/>
    </source>
</evidence>
<dbReference type="Pfam" id="PF04143">
    <property type="entry name" value="Sulf_transp"/>
    <property type="match status" value="1"/>
</dbReference>
<protein>
    <submittedName>
        <fullName evidence="10">Uncharacterized protein</fullName>
    </submittedName>
</protein>
<feature type="transmembrane region" description="Helical" evidence="9">
    <location>
        <begin position="322"/>
        <end position="341"/>
    </location>
</feature>
<evidence type="ECO:0000256" key="1">
    <source>
        <dbReference type="ARBA" id="ARBA00004429"/>
    </source>
</evidence>
<dbReference type="InterPro" id="IPR007272">
    <property type="entry name" value="Sulf_transp_TsuA/YedE"/>
</dbReference>